<protein>
    <submittedName>
        <fullName evidence="1">Uncharacterized protein</fullName>
    </submittedName>
</protein>
<gene>
    <name evidence="1" type="ORF">JCM19237_5422</name>
</gene>
<accession>A0A090QL53</accession>
<evidence type="ECO:0000313" key="2">
    <source>
        <dbReference type="Proteomes" id="UP000029227"/>
    </source>
</evidence>
<name>A0A090QL53_9GAMM</name>
<dbReference type="STRING" id="754436.JCM19237_5422"/>
<proteinExistence type="predicted"/>
<organism evidence="1 2">
    <name type="scientific">Photobacterium aphoticum</name>
    <dbReference type="NCBI Taxonomy" id="754436"/>
    <lineage>
        <taxon>Bacteria</taxon>
        <taxon>Pseudomonadati</taxon>
        <taxon>Pseudomonadota</taxon>
        <taxon>Gammaproteobacteria</taxon>
        <taxon>Vibrionales</taxon>
        <taxon>Vibrionaceae</taxon>
        <taxon>Photobacterium</taxon>
    </lineage>
</organism>
<sequence length="102" mass="11776">MLRRLTRGEFVHDDLEYRCYPLTYSLECDQFAPTGMTFIPLWEGESSITGFYVDNNRTHFITFSIEDIDDYSLIGTSIDALIDHLVQQYGDDAVALRKVLSE</sequence>
<dbReference type="Proteomes" id="UP000029227">
    <property type="component" value="Unassembled WGS sequence"/>
</dbReference>
<reference evidence="1 2" key="1">
    <citation type="journal article" date="2014" name="Genome Announc.">
        <title>Draft Genome Sequences of Two Vibrionaceae Species, Vibrio ponticus C121 and Photobacterium aphoticum C119, Isolated as Coral Reef Microbiota.</title>
        <authorList>
            <person name="Al-saari N."/>
            <person name="Meirelles P.M."/>
            <person name="Mino S."/>
            <person name="Suda W."/>
            <person name="Oshima K."/>
            <person name="Hattori M."/>
            <person name="Ohkuma M."/>
            <person name="Thompson F.L."/>
            <person name="Gomez-Gil B."/>
            <person name="Sawabe T."/>
            <person name="Sawabe T."/>
        </authorList>
    </citation>
    <scope>NUCLEOTIDE SEQUENCE [LARGE SCALE GENOMIC DNA]</scope>
    <source>
        <strain evidence="1 2">JCM 19237</strain>
    </source>
</reference>
<comment type="caution">
    <text evidence="1">The sequence shown here is derived from an EMBL/GenBank/DDBJ whole genome shotgun (WGS) entry which is preliminary data.</text>
</comment>
<dbReference type="EMBL" id="BBMN01000001">
    <property type="protein sequence ID" value="GAL02529.1"/>
    <property type="molecule type" value="Genomic_DNA"/>
</dbReference>
<dbReference type="eggNOG" id="ENOG50344P4">
    <property type="taxonomic scope" value="Bacteria"/>
</dbReference>
<evidence type="ECO:0000313" key="1">
    <source>
        <dbReference type="EMBL" id="GAL02529.1"/>
    </source>
</evidence>
<dbReference type="AlphaFoldDB" id="A0A090QL53"/>